<keyword evidence="4 7" id="KW-0560">Oxidoreductase</keyword>
<feature type="domain" description="Lactate/malate dehydrogenase N-terminal" evidence="11">
    <location>
        <begin position="7"/>
        <end position="145"/>
    </location>
</feature>
<dbReference type="Gene3D" id="3.40.50.720">
    <property type="entry name" value="NAD(P)-binding Rossmann-like Domain"/>
    <property type="match status" value="1"/>
</dbReference>
<dbReference type="PIRSF" id="PIRSF000102">
    <property type="entry name" value="Lac_mal_DH"/>
    <property type="match status" value="1"/>
</dbReference>
<feature type="binding site" evidence="7 10">
    <location>
        <begin position="121"/>
        <end position="123"/>
    </location>
    <ligand>
        <name>NAD(+)</name>
        <dbReference type="ChEBI" id="CHEBI:57540"/>
    </ligand>
</feature>
<dbReference type="SUPFAM" id="SSF56327">
    <property type="entry name" value="LDH C-terminal domain-like"/>
    <property type="match status" value="1"/>
</dbReference>
<evidence type="ECO:0000256" key="7">
    <source>
        <dbReference type="HAMAP-Rule" id="MF_00488"/>
    </source>
</evidence>
<evidence type="ECO:0000256" key="5">
    <source>
        <dbReference type="ARBA" id="ARBA00023027"/>
    </source>
</evidence>
<evidence type="ECO:0000259" key="12">
    <source>
        <dbReference type="Pfam" id="PF02866"/>
    </source>
</evidence>
<evidence type="ECO:0000256" key="6">
    <source>
        <dbReference type="ARBA" id="ARBA00049258"/>
    </source>
</evidence>
<evidence type="ECO:0000259" key="11">
    <source>
        <dbReference type="Pfam" id="PF00056"/>
    </source>
</evidence>
<evidence type="ECO:0000256" key="8">
    <source>
        <dbReference type="PIRSR" id="PIRSR000102-1"/>
    </source>
</evidence>
<comment type="function">
    <text evidence="7">Catalyzes the conversion of lactate to pyruvate.</text>
</comment>
<dbReference type="EC" id="1.1.1.27" evidence="3 7"/>
<evidence type="ECO:0000256" key="4">
    <source>
        <dbReference type="ARBA" id="ARBA00023002"/>
    </source>
</evidence>
<dbReference type="Proteomes" id="UP000620366">
    <property type="component" value="Unassembled WGS sequence"/>
</dbReference>
<accession>A0A926HUE7</accession>
<dbReference type="GO" id="GO:0006096">
    <property type="term" value="P:glycolytic process"/>
    <property type="evidence" value="ECO:0007669"/>
    <property type="project" value="UniProtKB-UniRule"/>
</dbReference>
<feature type="binding site" evidence="9">
    <location>
        <position position="154"/>
    </location>
    <ligand>
        <name>substrate</name>
    </ligand>
</feature>
<feature type="binding site" evidence="7">
    <location>
        <begin position="151"/>
        <end position="154"/>
    </location>
    <ligand>
        <name>substrate</name>
    </ligand>
</feature>
<proteinExistence type="inferred from homology"/>
<feature type="binding site" evidence="10">
    <location>
        <begin position="12"/>
        <end position="17"/>
    </location>
    <ligand>
        <name>NAD(+)</name>
        <dbReference type="ChEBI" id="CHEBI:57540"/>
    </ligand>
</feature>
<feature type="binding site" evidence="7">
    <location>
        <position position="146"/>
    </location>
    <ligand>
        <name>NAD(+)</name>
        <dbReference type="ChEBI" id="CHEBI:57540"/>
    </ligand>
</feature>
<comment type="caution">
    <text evidence="13">The sequence shown here is derived from an EMBL/GenBank/DDBJ whole genome shotgun (WGS) entry which is preliminary data.</text>
</comment>
<dbReference type="EMBL" id="JACRSP010000001">
    <property type="protein sequence ID" value="MBC8535476.1"/>
    <property type="molecule type" value="Genomic_DNA"/>
</dbReference>
<evidence type="ECO:0000256" key="1">
    <source>
        <dbReference type="ARBA" id="ARBA00004843"/>
    </source>
</evidence>
<dbReference type="FunFam" id="3.40.50.720:FF:000018">
    <property type="entry name" value="Malate dehydrogenase"/>
    <property type="match status" value="1"/>
</dbReference>
<evidence type="ECO:0000256" key="2">
    <source>
        <dbReference type="ARBA" id="ARBA00006054"/>
    </source>
</evidence>
<feature type="domain" description="Lactate/malate dehydrogenase C-terminal" evidence="12">
    <location>
        <begin position="148"/>
        <end position="312"/>
    </location>
</feature>
<dbReference type="PANTHER" id="PTHR43128:SF16">
    <property type="entry name" value="L-LACTATE DEHYDROGENASE"/>
    <property type="match status" value="1"/>
</dbReference>
<comment type="pathway">
    <text evidence="1 7">Fermentation; pyruvate fermentation to lactate; (S)-lactate from pyruvate: step 1/1.</text>
</comment>
<comment type="caution">
    <text evidence="7">Lacks conserved residue(s) required for the propagation of feature annotation.</text>
</comment>
<evidence type="ECO:0000313" key="14">
    <source>
        <dbReference type="Proteomes" id="UP000620366"/>
    </source>
</evidence>
<dbReference type="CDD" id="cd05291">
    <property type="entry name" value="HicDH_like"/>
    <property type="match status" value="1"/>
</dbReference>
<dbReference type="GO" id="GO:0005737">
    <property type="term" value="C:cytoplasm"/>
    <property type="evidence" value="ECO:0007669"/>
    <property type="project" value="UniProtKB-SubCell"/>
</dbReference>
<dbReference type="InterPro" id="IPR001557">
    <property type="entry name" value="L-lactate/malate_DH"/>
</dbReference>
<comment type="subcellular location">
    <subcellularLocation>
        <location evidence="7">Cytoplasm</location>
    </subcellularLocation>
</comment>
<evidence type="ECO:0000313" key="13">
    <source>
        <dbReference type="EMBL" id="MBC8535476.1"/>
    </source>
</evidence>
<dbReference type="SUPFAM" id="SSF51735">
    <property type="entry name" value="NAD(P)-binding Rossmann-fold domains"/>
    <property type="match status" value="1"/>
</dbReference>
<dbReference type="InterPro" id="IPR036291">
    <property type="entry name" value="NAD(P)-bd_dom_sf"/>
</dbReference>
<dbReference type="GO" id="GO:0006089">
    <property type="term" value="P:lactate metabolic process"/>
    <property type="evidence" value="ECO:0007669"/>
    <property type="project" value="TreeGrafter"/>
</dbReference>
<dbReference type="InterPro" id="IPR018177">
    <property type="entry name" value="L-lactate_DH_AS"/>
</dbReference>
<dbReference type="HAMAP" id="MF_00488">
    <property type="entry name" value="Lactate_dehydrog"/>
    <property type="match status" value="1"/>
</dbReference>
<dbReference type="PROSITE" id="PS00064">
    <property type="entry name" value="L_LDH"/>
    <property type="match status" value="1"/>
</dbReference>
<dbReference type="AlphaFoldDB" id="A0A926HUE7"/>
<reference evidence="13" key="1">
    <citation type="submission" date="2020-08" db="EMBL/GenBank/DDBJ databases">
        <title>Genome public.</title>
        <authorList>
            <person name="Liu C."/>
            <person name="Sun Q."/>
        </authorList>
    </citation>
    <scope>NUCLEOTIDE SEQUENCE</scope>
    <source>
        <strain evidence="13">BX7</strain>
    </source>
</reference>
<dbReference type="GO" id="GO:0004459">
    <property type="term" value="F:L-lactate dehydrogenase (NAD+) activity"/>
    <property type="evidence" value="ECO:0007669"/>
    <property type="project" value="UniProtKB-UniRule"/>
</dbReference>
<feature type="active site" description="Proton acceptor" evidence="7 8">
    <location>
        <position position="178"/>
    </location>
</feature>
<dbReference type="NCBIfam" id="TIGR01771">
    <property type="entry name" value="L-LDH-NAD"/>
    <property type="match status" value="1"/>
</dbReference>
<feature type="binding site" evidence="9">
    <location>
        <position position="85"/>
    </location>
    <ligand>
        <name>substrate</name>
    </ligand>
</feature>
<dbReference type="InterPro" id="IPR015955">
    <property type="entry name" value="Lactate_DH/Glyco_Ohase_4_C"/>
</dbReference>
<dbReference type="PANTHER" id="PTHR43128">
    <property type="entry name" value="L-2-HYDROXYCARBOXYLATE DEHYDROGENASE (NAD(P)(+))"/>
    <property type="match status" value="1"/>
</dbReference>
<dbReference type="RefSeq" id="WP_249299205.1">
    <property type="nucleotide sequence ID" value="NZ_JACRSP010000001.1"/>
</dbReference>
<sequence>MTVNRSKVVIVGAGNVGSTIAFNLVIAGVCDEVMLLDVNAEKARGEVLDLRHCVEYASRNIRVKTGSYADCSDADIVVITASAPRGGTIDRLEMLGATAKIVGDIVTPIMASGFNGHFIVISNPVDVMAYYVWRLSGLPKNQVIGTGTALDSARLKTLIGELMNIDPRSVQGYTMGEHGDSQMIPWSHVTVGGKSFLEIVADDRARFGEVDLEGLLSRTVRSGFEVLSRKGNTQFGIAGATVGIIKAILFDENRMIPVSTLLDGEYGESDVFCGVPAILNRTGVKEIGEFHLTPEELRRFHASADIIRQAIASLPPEGGASL</sequence>
<feature type="binding site" evidence="7">
    <location>
        <position position="16"/>
    </location>
    <ligand>
        <name>NAD(+)</name>
        <dbReference type="ChEBI" id="CHEBI:57540"/>
    </ligand>
</feature>
<feature type="binding site" evidence="7 10">
    <location>
        <position position="37"/>
    </location>
    <ligand>
        <name>NAD(+)</name>
        <dbReference type="ChEBI" id="CHEBI:57540"/>
    </ligand>
</feature>
<gene>
    <name evidence="7" type="primary">ldh</name>
    <name evidence="13" type="ORF">H8695_02050</name>
</gene>
<feature type="binding site" evidence="9">
    <location>
        <position position="123"/>
    </location>
    <ligand>
        <name>substrate</name>
    </ligand>
</feature>
<comment type="subunit">
    <text evidence="7">Homotetramer.</text>
</comment>
<name>A0A926HUE7_9FIRM</name>
<protein>
    <recommendedName>
        <fullName evidence="3 7">L-lactate dehydrogenase</fullName>
        <shortName evidence="7">L-LDH</shortName>
        <ecNumber evidence="3 7">1.1.1.27</ecNumber>
    </recommendedName>
</protein>
<comment type="similarity">
    <text evidence="2 7">Belongs to the LDH/MDH superfamily. LDH family.</text>
</comment>
<dbReference type="NCBIfam" id="NF000824">
    <property type="entry name" value="PRK00066.1"/>
    <property type="match status" value="1"/>
</dbReference>
<organism evidence="13 14">
    <name type="scientific">Feifania hominis</name>
    <dbReference type="NCBI Taxonomy" id="2763660"/>
    <lineage>
        <taxon>Bacteria</taxon>
        <taxon>Bacillati</taxon>
        <taxon>Bacillota</taxon>
        <taxon>Clostridia</taxon>
        <taxon>Eubacteriales</taxon>
        <taxon>Feifaniaceae</taxon>
        <taxon>Feifania</taxon>
    </lineage>
</organism>
<dbReference type="InterPro" id="IPR001236">
    <property type="entry name" value="Lactate/malate_DH_N"/>
</dbReference>
<keyword evidence="5 7" id="KW-0520">NAD</keyword>
<dbReference type="InterPro" id="IPR011304">
    <property type="entry name" value="L-lactate_DH"/>
</dbReference>
<feature type="binding site" evidence="7 9">
    <location>
        <position position="91"/>
    </location>
    <ligand>
        <name>substrate</name>
    </ligand>
</feature>
<feature type="binding site" evidence="7">
    <location>
        <position position="42"/>
    </location>
    <ligand>
        <name>NAD(+)</name>
        <dbReference type="ChEBI" id="CHEBI:57540"/>
    </ligand>
</feature>
<feature type="binding site" evidence="7">
    <location>
        <begin position="123"/>
        <end position="126"/>
    </location>
    <ligand>
        <name>substrate</name>
    </ligand>
</feature>
<dbReference type="Pfam" id="PF00056">
    <property type="entry name" value="Ldh_1_N"/>
    <property type="match status" value="1"/>
</dbReference>
<comment type="catalytic activity">
    <reaction evidence="6 7">
        <text>(S)-lactate + NAD(+) = pyruvate + NADH + H(+)</text>
        <dbReference type="Rhea" id="RHEA:23444"/>
        <dbReference type="ChEBI" id="CHEBI:15361"/>
        <dbReference type="ChEBI" id="CHEBI:15378"/>
        <dbReference type="ChEBI" id="CHEBI:16651"/>
        <dbReference type="ChEBI" id="CHEBI:57540"/>
        <dbReference type="ChEBI" id="CHEBI:57945"/>
        <dbReference type="EC" id="1.1.1.27"/>
    </reaction>
</comment>
<dbReference type="PRINTS" id="PR00086">
    <property type="entry name" value="LLDHDRGNASE"/>
</dbReference>
<evidence type="ECO:0000256" key="9">
    <source>
        <dbReference type="PIRSR" id="PIRSR000102-2"/>
    </source>
</evidence>
<dbReference type="Pfam" id="PF02866">
    <property type="entry name" value="Ldh_1_C"/>
    <property type="match status" value="1"/>
</dbReference>
<keyword evidence="14" id="KW-1185">Reference proteome</keyword>
<evidence type="ECO:0000256" key="10">
    <source>
        <dbReference type="PIRSR" id="PIRSR000102-3"/>
    </source>
</evidence>
<dbReference type="InterPro" id="IPR022383">
    <property type="entry name" value="Lactate/malate_DH_C"/>
</dbReference>
<feature type="binding site" evidence="7">
    <location>
        <position position="233"/>
    </location>
    <ligand>
        <name>substrate</name>
    </ligand>
</feature>
<keyword evidence="7" id="KW-0963">Cytoplasm</keyword>
<evidence type="ECO:0000256" key="3">
    <source>
        <dbReference type="ARBA" id="ARBA00012967"/>
    </source>
</evidence>
<feature type="binding site" evidence="7">
    <location>
        <position position="68"/>
    </location>
    <ligand>
        <name>NAD(+)</name>
        <dbReference type="ChEBI" id="CHEBI:57540"/>
    </ligand>
</feature>
<dbReference type="Gene3D" id="3.90.110.10">
    <property type="entry name" value="Lactate dehydrogenase/glycoside hydrolase, family 4, C-terminal"/>
    <property type="match status" value="1"/>
</dbReference>